<sequence>MRITPVLTGAAVTGALLLASCNAEPERSADDTRDAGGEVLQGTISDEMIQFDQLRSQGVPAEVEAGDGAEDGAQDGTGDGTGDGTADGGSDDAAPASDPEAAEEPADAG</sequence>
<reference evidence="2 3" key="1">
    <citation type="submission" date="2020-08" db="EMBL/GenBank/DDBJ databases">
        <authorList>
            <person name="Liu G."/>
            <person name="Sun C."/>
        </authorList>
    </citation>
    <scope>NUCLEOTIDE SEQUENCE [LARGE SCALE GENOMIC DNA]</scope>
    <source>
        <strain evidence="2 3">OT19</strain>
    </source>
</reference>
<proteinExistence type="predicted"/>
<feature type="compositionally biased region" description="Basic and acidic residues" evidence="1">
    <location>
        <begin position="24"/>
        <end position="36"/>
    </location>
</feature>
<protein>
    <submittedName>
        <fullName evidence="2">Uncharacterized protein</fullName>
    </submittedName>
</protein>
<feature type="region of interest" description="Disordered" evidence="1">
    <location>
        <begin position="23"/>
        <end position="109"/>
    </location>
</feature>
<accession>A0A7G6VUR6</accession>
<dbReference type="AlphaFoldDB" id="A0A7G6VUR6"/>
<evidence type="ECO:0000313" key="3">
    <source>
        <dbReference type="Proteomes" id="UP000515297"/>
    </source>
</evidence>
<gene>
    <name evidence="2" type="ORF">H4O24_01910</name>
</gene>
<dbReference type="EMBL" id="CP060052">
    <property type="protein sequence ID" value="QNE05481.1"/>
    <property type="molecule type" value="Genomic_DNA"/>
</dbReference>
<dbReference type="RefSeq" id="WP_185884577.1">
    <property type="nucleotide sequence ID" value="NZ_CP060052.1"/>
</dbReference>
<evidence type="ECO:0000256" key="1">
    <source>
        <dbReference type="SAM" id="MobiDB-lite"/>
    </source>
</evidence>
<dbReference type="PROSITE" id="PS51257">
    <property type="entry name" value="PROKAR_LIPOPROTEIN"/>
    <property type="match status" value="1"/>
</dbReference>
<dbReference type="Proteomes" id="UP000515297">
    <property type="component" value="Chromosome"/>
</dbReference>
<name>A0A7G6VUR6_9SPHN</name>
<feature type="compositionally biased region" description="Gly residues" evidence="1">
    <location>
        <begin position="75"/>
        <end position="87"/>
    </location>
</feature>
<organism evidence="2 3">
    <name type="scientific">Croceicoccus marinus</name>
    <dbReference type="NCBI Taxonomy" id="450378"/>
    <lineage>
        <taxon>Bacteria</taxon>
        <taxon>Pseudomonadati</taxon>
        <taxon>Pseudomonadota</taxon>
        <taxon>Alphaproteobacteria</taxon>
        <taxon>Sphingomonadales</taxon>
        <taxon>Erythrobacteraceae</taxon>
        <taxon>Croceicoccus</taxon>
    </lineage>
</organism>
<evidence type="ECO:0000313" key="2">
    <source>
        <dbReference type="EMBL" id="QNE05481.1"/>
    </source>
</evidence>
<feature type="compositionally biased region" description="Acidic residues" evidence="1">
    <location>
        <begin position="64"/>
        <end position="73"/>
    </location>
</feature>
<feature type="compositionally biased region" description="Acidic residues" evidence="1">
    <location>
        <begin position="100"/>
        <end position="109"/>
    </location>
</feature>